<dbReference type="GO" id="GO:0008270">
    <property type="term" value="F:zinc ion binding"/>
    <property type="evidence" value="ECO:0007669"/>
    <property type="project" value="UniProtKB-KW"/>
</dbReference>
<evidence type="ECO:0000256" key="1">
    <source>
        <dbReference type="ARBA" id="ARBA00022723"/>
    </source>
</evidence>
<feature type="domain" description="RING-type" evidence="5">
    <location>
        <begin position="78"/>
        <end position="120"/>
    </location>
</feature>
<reference evidence="6" key="1">
    <citation type="submission" date="2019-09" db="EMBL/GenBank/DDBJ databases">
        <authorList>
            <person name="Needham M D."/>
        </authorList>
    </citation>
    <scope>NUCLEOTIDE SEQUENCE</scope>
</reference>
<accession>A0A5E8CHQ4</accession>
<sequence>MILYWLYIILFIFLIILVYICIKKKFINTQTEYQNLDDEEITENYQSLEDQNVIINMNTTEYEIANYYYTNDNDDDECVICLEKLNKTNISQLVCLHKYHKECLDNWKKSRTNKIECPQCGK</sequence>
<organism evidence="6">
    <name type="scientific">seawater metagenome</name>
    <dbReference type="NCBI Taxonomy" id="1561972"/>
    <lineage>
        <taxon>unclassified sequences</taxon>
        <taxon>metagenomes</taxon>
        <taxon>ecological metagenomes</taxon>
    </lineage>
</organism>
<name>A0A5E8CHQ4_9ZZZZ</name>
<dbReference type="EMBL" id="CABVLZ010000002">
    <property type="protein sequence ID" value="VVU94938.1"/>
    <property type="molecule type" value="Genomic_DNA"/>
</dbReference>
<evidence type="ECO:0000256" key="4">
    <source>
        <dbReference type="SAM" id="Phobius"/>
    </source>
</evidence>
<dbReference type="PANTHER" id="PTHR45798">
    <property type="entry name" value="RING-H2 FINGER PROTEIN ATL61-RELATED-RELATED"/>
    <property type="match status" value="1"/>
</dbReference>
<dbReference type="Gene3D" id="3.30.40.10">
    <property type="entry name" value="Zinc/RING finger domain, C3HC4 (zinc finger)"/>
    <property type="match status" value="1"/>
</dbReference>
<protein>
    <recommendedName>
        <fullName evidence="5">RING-type domain-containing protein</fullName>
    </recommendedName>
</protein>
<dbReference type="PROSITE" id="PS50089">
    <property type="entry name" value="ZF_RING_2"/>
    <property type="match status" value="1"/>
</dbReference>
<dbReference type="InterPro" id="IPR052788">
    <property type="entry name" value="RING-type_E3_ligase_ATL"/>
</dbReference>
<keyword evidence="4" id="KW-0472">Membrane</keyword>
<keyword evidence="2" id="KW-0863">Zinc-finger</keyword>
<dbReference type="InterPro" id="IPR013083">
    <property type="entry name" value="Znf_RING/FYVE/PHD"/>
</dbReference>
<dbReference type="InterPro" id="IPR001841">
    <property type="entry name" value="Znf_RING"/>
</dbReference>
<evidence type="ECO:0000256" key="3">
    <source>
        <dbReference type="ARBA" id="ARBA00022833"/>
    </source>
</evidence>
<keyword evidence="3" id="KW-0862">Zinc</keyword>
<gene>
    <name evidence="6" type="ORF">CPAV1605_663</name>
</gene>
<feature type="transmembrane region" description="Helical" evidence="4">
    <location>
        <begin position="6"/>
        <end position="22"/>
    </location>
</feature>
<keyword evidence="4" id="KW-1133">Transmembrane helix</keyword>
<dbReference type="Pfam" id="PF13639">
    <property type="entry name" value="zf-RING_2"/>
    <property type="match status" value="1"/>
</dbReference>
<evidence type="ECO:0000313" key="6">
    <source>
        <dbReference type="EMBL" id="VVU94938.1"/>
    </source>
</evidence>
<dbReference type="SMART" id="SM00184">
    <property type="entry name" value="RING"/>
    <property type="match status" value="1"/>
</dbReference>
<evidence type="ECO:0000256" key="2">
    <source>
        <dbReference type="ARBA" id="ARBA00022771"/>
    </source>
</evidence>
<keyword evidence="4" id="KW-0812">Transmembrane</keyword>
<keyword evidence="1" id="KW-0479">Metal-binding</keyword>
<dbReference type="SUPFAM" id="SSF57850">
    <property type="entry name" value="RING/U-box"/>
    <property type="match status" value="1"/>
</dbReference>
<evidence type="ECO:0000259" key="5">
    <source>
        <dbReference type="PROSITE" id="PS50089"/>
    </source>
</evidence>
<dbReference type="AlphaFoldDB" id="A0A5E8CHQ4"/>
<proteinExistence type="predicted"/>
<dbReference type="CDD" id="cd16448">
    <property type="entry name" value="RING-H2"/>
    <property type="match status" value="1"/>
</dbReference>
<dbReference type="PANTHER" id="PTHR45798:SF97">
    <property type="entry name" value="ALCOHOL-SENSITIVE RING FINGER PROTEIN 1"/>
    <property type="match status" value="1"/>
</dbReference>